<evidence type="ECO:0000259" key="2">
    <source>
        <dbReference type="Pfam" id="PF06580"/>
    </source>
</evidence>
<organism evidence="3 4">
    <name type="scientific">Enterococcus pallens ATCC BAA-351</name>
    <dbReference type="NCBI Taxonomy" id="1158607"/>
    <lineage>
        <taxon>Bacteria</taxon>
        <taxon>Bacillati</taxon>
        <taxon>Bacillota</taxon>
        <taxon>Bacilli</taxon>
        <taxon>Lactobacillales</taxon>
        <taxon>Enterococcaceae</taxon>
        <taxon>Enterococcus</taxon>
    </lineage>
</organism>
<dbReference type="SUPFAM" id="SSF55874">
    <property type="entry name" value="ATPase domain of HSP90 chaperone/DNA topoisomerase II/histidine kinase"/>
    <property type="match status" value="1"/>
</dbReference>
<dbReference type="PANTHER" id="PTHR34220">
    <property type="entry name" value="SENSOR HISTIDINE KINASE YPDA"/>
    <property type="match status" value="1"/>
</dbReference>
<dbReference type="Gene3D" id="3.30.565.10">
    <property type="entry name" value="Histidine kinase-like ATPase, C-terminal domain"/>
    <property type="match status" value="1"/>
</dbReference>
<dbReference type="EMBL" id="AJAQ01000001">
    <property type="protein sequence ID" value="EOH97676.1"/>
    <property type="molecule type" value="Genomic_DNA"/>
</dbReference>
<evidence type="ECO:0000256" key="1">
    <source>
        <dbReference type="SAM" id="Phobius"/>
    </source>
</evidence>
<feature type="transmembrane region" description="Helical" evidence="1">
    <location>
        <begin position="20"/>
        <end position="39"/>
    </location>
</feature>
<comment type="caution">
    <text evidence="3">The sequence shown here is derived from an EMBL/GenBank/DDBJ whole genome shotgun (WGS) entry which is preliminary data.</text>
</comment>
<evidence type="ECO:0000313" key="3">
    <source>
        <dbReference type="EMBL" id="EOH97676.1"/>
    </source>
</evidence>
<dbReference type="Proteomes" id="UP000013782">
    <property type="component" value="Unassembled WGS sequence"/>
</dbReference>
<dbReference type="HOGENOM" id="CLU_020473_4_1_9"/>
<dbReference type="Pfam" id="PF06580">
    <property type="entry name" value="His_kinase"/>
    <property type="match status" value="1"/>
</dbReference>
<sequence>MEKIKLTKSGHSIDFFAKILVLLLILIMGINLFLSYLSLTTIKKQNLNHISNTINIFAGSLSKELVAVDRFMYWSVLHDETIDALNNSENTQNYKEALDKTRIRFNDFKYYNRVDYTFLIQNKEKGIFTNASQTYIPYSDYLFLKKFFNEEKQQETTAADAWLPIQIGKNDYMYKTVIYENKALHAVVSSEDLLKPLRQIDIGKKGTLSLIENKETSAKLNAPFSNQHLLVAKKNQTNLPFNLYITVDYQGAFRNMVALQLVMLLIPLFICICSLVLLIYIQKKVIRPVKRLTVRLSQASEGQPVLFNEEGVIEIDHANDQISHMVKEMQTLRINVYEAELKQKRIEMNHLRNQIRPHFYLNILTMIHSMMQTQHYHEIEQLTLSTSNYFRYLFQTNQDFISLKGELNHIHDYLDIQKLRYGDSFQFNLKVNPQLENVLIPPLILQTFIENIFKHCFSVDTNLVISMEIDYAPDSLEFYRIIIEDNGPGFLEEELSKLRARVSLVTEEGKHVGLTNTFERLDLLYSENYQLLLSNRLDQGASIHLILPIELA</sequence>
<dbReference type="GO" id="GO:0000155">
    <property type="term" value="F:phosphorelay sensor kinase activity"/>
    <property type="evidence" value="ECO:0007669"/>
    <property type="project" value="InterPro"/>
</dbReference>
<dbReference type="RefSeq" id="WP_010755409.1">
    <property type="nucleotide sequence ID" value="NZ_ASWD01000002.1"/>
</dbReference>
<keyword evidence="1" id="KW-0812">Transmembrane</keyword>
<evidence type="ECO:0000313" key="4">
    <source>
        <dbReference type="Proteomes" id="UP000013782"/>
    </source>
</evidence>
<accession>R2SY18</accession>
<name>R2SY18_9ENTE</name>
<dbReference type="InterPro" id="IPR050640">
    <property type="entry name" value="Bact_2-comp_sensor_kinase"/>
</dbReference>
<keyword evidence="1" id="KW-0472">Membrane</keyword>
<dbReference type="PANTHER" id="PTHR34220:SF7">
    <property type="entry name" value="SENSOR HISTIDINE KINASE YPDA"/>
    <property type="match status" value="1"/>
</dbReference>
<keyword evidence="1" id="KW-1133">Transmembrane helix</keyword>
<gene>
    <name evidence="3" type="ORF">UAU_00344</name>
</gene>
<dbReference type="AlphaFoldDB" id="R2SY18"/>
<dbReference type="GO" id="GO:0016020">
    <property type="term" value="C:membrane"/>
    <property type="evidence" value="ECO:0007669"/>
    <property type="project" value="InterPro"/>
</dbReference>
<dbReference type="InterPro" id="IPR010559">
    <property type="entry name" value="Sig_transdc_His_kin_internal"/>
</dbReference>
<dbReference type="PATRIC" id="fig|1158607.3.peg.345"/>
<dbReference type="InterPro" id="IPR036890">
    <property type="entry name" value="HATPase_C_sf"/>
</dbReference>
<proteinExistence type="predicted"/>
<feature type="domain" description="Signal transduction histidine kinase internal region" evidence="2">
    <location>
        <begin position="347"/>
        <end position="425"/>
    </location>
</feature>
<protein>
    <recommendedName>
        <fullName evidence="2">Signal transduction histidine kinase internal region domain-containing protein</fullName>
    </recommendedName>
</protein>
<reference evidence="3 4" key="1">
    <citation type="submission" date="2013-02" db="EMBL/GenBank/DDBJ databases">
        <title>The Genome Sequence of Enterococcus pallens BAA-351.</title>
        <authorList>
            <consortium name="The Broad Institute Genome Sequencing Platform"/>
            <consortium name="The Broad Institute Genome Sequencing Center for Infectious Disease"/>
            <person name="Earl A.M."/>
            <person name="Gilmore M.S."/>
            <person name="Lebreton F."/>
            <person name="Walker B."/>
            <person name="Young S.K."/>
            <person name="Zeng Q."/>
            <person name="Gargeya S."/>
            <person name="Fitzgerald M."/>
            <person name="Haas B."/>
            <person name="Abouelleil A."/>
            <person name="Alvarado L."/>
            <person name="Arachchi H.M."/>
            <person name="Berlin A.M."/>
            <person name="Chapman S.B."/>
            <person name="Dewar J."/>
            <person name="Goldberg J."/>
            <person name="Griggs A."/>
            <person name="Gujja S."/>
            <person name="Hansen M."/>
            <person name="Howarth C."/>
            <person name="Imamovic A."/>
            <person name="Larimer J."/>
            <person name="McCowan C."/>
            <person name="Murphy C."/>
            <person name="Neiman D."/>
            <person name="Pearson M."/>
            <person name="Priest M."/>
            <person name="Roberts A."/>
            <person name="Saif S."/>
            <person name="Shea T."/>
            <person name="Sisk P."/>
            <person name="Sykes S."/>
            <person name="Wortman J."/>
            <person name="Nusbaum C."/>
            <person name="Birren B."/>
        </authorList>
    </citation>
    <scope>NUCLEOTIDE SEQUENCE [LARGE SCALE GENOMIC DNA]</scope>
    <source>
        <strain evidence="3 4">ATCC BAA-351</strain>
    </source>
</reference>
<dbReference type="eggNOG" id="COG2972">
    <property type="taxonomic scope" value="Bacteria"/>
</dbReference>
<feature type="transmembrane region" description="Helical" evidence="1">
    <location>
        <begin position="257"/>
        <end position="281"/>
    </location>
</feature>
<dbReference type="STRING" id="160454.RV10_GL004867"/>
<keyword evidence="4" id="KW-1185">Reference proteome</keyword>